<sequence>MSNDDYYYYRNKGFEDYIPTTIDPGPWMLIAVSIYSICCLIAIPLVVQLIRVCRWTNEKQLSSDSEDGMNSDGINSQECSSDRDNVQINMDASGVDAKRREKESNKEGVDDDEIQQINTSQQSKTNSPNSLTLQYFLEQTKSEFNSDAHSIPTDSPVASYLNELERKKKKLYSIRIKYNHNPQNINGGQENRKQIQKMDSCKEEKRSGFGKKFIEIIQYDQETKRILILGIPFMVSAVAVALFDAITLALVSKYLGVEALSAFIVTNVLLGLTDTLIKGVADALNTVCSHAIGADNYFLAGQYTQIALMIYVIGSVPLCVCWWFLMDDAIRLFEMNERVVEIGAQYTKVVMFDYMAVGMFDTFTALLDVSGYALPATIMDLAANSTDLLLVWLLLMFVEGIDLFWVGMAQMVSSVVIYAVFVCFVVCKGWIDPFKAGLVHSSGLKNIPAVKYVLKTAIPLSIGTLLEYGEWEALTFFAVVLGPAEVATWGILEAIWDLFEAFTEGLGEAGSIRLAFHLGKGNIDMAKLSAWKSLFISMCLALTVSALLFVLMPYIPGMFTDDETLQDMVHDALPLIGIGNILMVFGMVSWSLIGAQGRFKLATMVSAVMTFAVTLPLSAVSSIVYHFTLEGLVGAVVVGYSTTGLVLGCILQLSPWKRISKKIQDLNAAENEEESSSSDEESVNDYSSSSQSSYDD</sequence>
<dbReference type="PANTHER" id="PTHR43549">
    <property type="entry name" value="MULTIDRUG RESISTANCE PROTEIN YPNP-RELATED"/>
    <property type="match status" value="1"/>
</dbReference>
<feature type="transmembrane region" description="Helical" evidence="9">
    <location>
        <begin position="534"/>
        <end position="555"/>
    </location>
</feature>
<comment type="similarity">
    <text evidence="2">Belongs to the multi antimicrobial extrusion (MATE) (TC 2.A.66.1) family.</text>
</comment>
<keyword evidence="11" id="KW-1185">Reference proteome</keyword>
<feature type="compositionally biased region" description="Polar residues" evidence="8">
    <location>
        <begin position="115"/>
        <end position="129"/>
    </location>
</feature>
<dbReference type="GO" id="GO:0015297">
    <property type="term" value="F:antiporter activity"/>
    <property type="evidence" value="ECO:0007669"/>
    <property type="project" value="InterPro"/>
</dbReference>
<evidence type="ECO:0000256" key="2">
    <source>
        <dbReference type="ARBA" id="ARBA00010199"/>
    </source>
</evidence>
<feature type="transmembrane region" description="Helical" evidence="9">
    <location>
        <begin position="631"/>
        <end position="653"/>
    </location>
</feature>
<evidence type="ECO:0000313" key="10">
    <source>
        <dbReference type="EMBL" id="GFH46031.1"/>
    </source>
</evidence>
<dbReference type="EMBL" id="BLLK01000022">
    <property type="protein sequence ID" value="GFH46031.1"/>
    <property type="molecule type" value="Genomic_DNA"/>
</dbReference>
<organism evidence="10 11">
    <name type="scientific">Chaetoceros tenuissimus</name>
    <dbReference type="NCBI Taxonomy" id="426638"/>
    <lineage>
        <taxon>Eukaryota</taxon>
        <taxon>Sar</taxon>
        <taxon>Stramenopiles</taxon>
        <taxon>Ochrophyta</taxon>
        <taxon>Bacillariophyta</taxon>
        <taxon>Coscinodiscophyceae</taxon>
        <taxon>Chaetocerotophycidae</taxon>
        <taxon>Chaetocerotales</taxon>
        <taxon>Chaetocerotaceae</taxon>
        <taxon>Chaetoceros</taxon>
    </lineage>
</organism>
<feature type="transmembrane region" description="Helical" evidence="9">
    <location>
        <begin position="306"/>
        <end position="325"/>
    </location>
</feature>
<comment type="caution">
    <text evidence="10">The sequence shown here is derived from an EMBL/GenBank/DDBJ whole genome shotgun (WGS) entry which is preliminary data.</text>
</comment>
<feature type="compositionally biased region" description="Basic and acidic residues" evidence="8">
    <location>
        <begin position="96"/>
        <end position="108"/>
    </location>
</feature>
<feature type="transmembrane region" description="Helical" evidence="9">
    <location>
        <begin position="575"/>
        <end position="593"/>
    </location>
</feature>
<keyword evidence="4" id="KW-1003">Cell membrane</keyword>
<keyword evidence="3" id="KW-0813">Transport</keyword>
<protein>
    <submittedName>
        <fullName evidence="10">Uncharacterized protein</fullName>
    </submittedName>
</protein>
<evidence type="ECO:0000256" key="9">
    <source>
        <dbReference type="SAM" id="Phobius"/>
    </source>
</evidence>
<comment type="subcellular location">
    <subcellularLocation>
        <location evidence="1">Cell membrane</location>
        <topology evidence="1">Multi-pass membrane protein</topology>
    </subcellularLocation>
</comment>
<feature type="transmembrane region" description="Helical" evidence="9">
    <location>
        <begin position="27"/>
        <end position="50"/>
    </location>
</feature>
<feature type="transmembrane region" description="Helical" evidence="9">
    <location>
        <begin position="226"/>
        <end position="251"/>
    </location>
</feature>
<name>A0AAD3CHN6_9STRA</name>
<dbReference type="Proteomes" id="UP001054902">
    <property type="component" value="Unassembled WGS sequence"/>
</dbReference>
<evidence type="ECO:0000256" key="6">
    <source>
        <dbReference type="ARBA" id="ARBA00022989"/>
    </source>
</evidence>
<feature type="compositionally biased region" description="Low complexity" evidence="8">
    <location>
        <begin position="684"/>
        <end position="696"/>
    </location>
</feature>
<dbReference type="GO" id="GO:0005886">
    <property type="term" value="C:plasma membrane"/>
    <property type="evidence" value="ECO:0007669"/>
    <property type="project" value="UniProtKB-SubCell"/>
</dbReference>
<feature type="transmembrane region" description="Helical" evidence="9">
    <location>
        <begin position="605"/>
        <end position="625"/>
    </location>
</feature>
<dbReference type="GO" id="GO:0042910">
    <property type="term" value="F:xenobiotic transmembrane transporter activity"/>
    <property type="evidence" value="ECO:0007669"/>
    <property type="project" value="InterPro"/>
</dbReference>
<dbReference type="InterPro" id="IPR002528">
    <property type="entry name" value="MATE_fam"/>
</dbReference>
<gene>
    <name evidence="10" type="ORF">CTEN210_02505</name>
</gene>
<dbReference type="InterPro" id="IPR052031">
    <property type="entry name" value="Membrane_Transporter-Flippase"/>
</dbReference>
<dbReference type="PANTHER" id="PTHR43549:SF2">
    <property type="entry name" value="MULTIDRUG RESISTANCE PROTEIN NORM-RELATED"/>
    <property type="match status" value="1"/>
</dbReference>
<evidence type="ECO:0000256" key="4">
    <source>
        <dbReference type="ARBA" id="ARBA00022475"/>
    </source>
</evidence>
<evidence type="ECO:0000256" key="3">
    <source>
        <dbReference type="ARBA" id="ARBA00022448"/>
    </source>
</evidence>
<dbReference type="Pfam" id="PF01554">
    <property type="entry name" value="MatE"/>
    <property type="match status" value="2"/>
</dbReference>
<keyword evidence="5 9" id="KW-0812">Transmembrane</keyword>
<accession>A0AAD3CHN6</accession>
<evidence type="ECO:0000256" key="7">
    <source>
        <dbReference type="ARBA" id="ARBA00023136"/>
    </source>
</evidence>
<feature type="region of interest" description="Disordered" evidence="8">
    <location>
        <begin position="61"/>
        <end position="129"/>
    </location>
</feature>
<proteinExistence type="inferred from homology"/>
<feature type="compositionally biased region" description="Acidic residues" evidence="8">
    <location>
        <begin position="670"/>
        <end position="683"/>
    </location>
</feature>
<feature type="transmembrane region" description="Helical" evidence="9">
    <location>
        <begin position="412"/>
        <end position="431"/>
    </location>
</feature>
<dbReference type="AlphaFoldDB" id="A0AAD3CHN6"/>
<evidence type="ECO:0000256" key="1">
    <source>
        <dbReference type="ARBA" id="ARBA00004651"/>
    </source>
</evidence>
<evidence type="ECO:0000256" key="5">
    <source>
        <dbReference type="ARBA" id="ARBA00022692"/>
    </source>
</evidence>
<keyword evidence="6 9" id="KW-1133">Transmembrane helix</keyword>
<feature type="region of interest" description="Disordered" evidence="8">
    <location>
        <begin position="668"/>
        <end position="696"/>
    </location>
</feature>
<evidence type="ECO:0000256" key="8">
    <source>
        <dbReference type="SAM" id="MobiDB-lite"/>
    </source>
</evidence>
<evidence type="ECO:0000313" key="11">
    <source>
        <dbReference type="Proteomes" id="UP001054902"/>
    </source>
</evidence>
<keyword evidence="7 9" id="KW-0472">Membrane</keyword>
<reference evidence="10 11" key="1">
    <citation type="journal article" date="2021" name="Sci. Rep.">
        <title>The genome of the diatom Chaetoceros tenuissimus carries an ancient integrated fragment of an extant virus.</title>
        <authorList>
            <person name="Hongo Y."/>
            <person name="Kimura K."/>
            <person name="Takaki Y."/>
            <person name="Yoshida Y."/>
            <person name="Baba S."/>
            <person name="Kobayashi G."/>
            <person name="Nagasaki K."/>
            <person name="Hano T."/>
            <person name="Tomaru Y."/>
        </authorList>
    </citation>
    <scope>NUCLEOTIDE SEQUENCE [LARGE SCALE GENOMIC DNA]</scope>
    <source>
        <strain evidence="10 11">NIES-3715</strain>
    </source>
</reference>